<keyword evidence="2" id="KW-0732">Signal</keyword>
<dbReference type="AlphaFoldDB" id="A0A2K2C233"/>
<keyword evidence="4" id="KW-1185">Reference proteome</keyword>
<proteinExistence type="predicted"/>
<keyword evidence="1" id="KW-0812">Transmembrane</keyword>
<evidence type="ECO:0000256" key="1">
    <source>
        <dbReference type="SAM" id="Phobius"/>
    </source>
</evidence>
<evidence type="ECO:0008006" key="5">
    <source>
        <dbReference type="Google" id="ProtNLM"/>
    </source>
</evidence>
<feature type="transmembrane region" description="Helical" evidence="1">
    <location>
        <begin position="35"/>
        <end position="54"/>
    </location>
</feature>
<reference evidence="3 4" key="1">
    <citation type="journal article" date="2006" name="Science">
        <title>The genome of black cottonwood, Populus trichocarpa (Torr. &amp; Gray).</title>
        <authorList>
            <person name="Tuskan G.A."/>
            <person name="Difazio S."/>
            <person name="Jansson S."/>
            <person name="Bohlmann J."/>
            <person name="Grigoriev I."/>
            <person name="Hellsten U."/>
            <person name="Putnam N."/>
            <person name="Ralph S."/>
            <person name="Rombauts S."/>
            <person name="Salamov A."/>
            <person name="Schein J."/>
            <person name="Sterck L."/>
            <person name="Aerts A."/>
            <person name="Bhalerao R.R."/>
            <person name="Bhalerao R.P."/>
            <person name="Blaudez D."/>
            <person name="Boerjan W."/>
            <person name="Brun A."/>
            <person name="Brunner A."/>
            <person name="Busov V."/>
            <person name="Campbell M."/>
            <person name="Carlson J."/>
            <person name="Chalot M."/>
            <person name="Chapman J."/>
            <person name="Chen G.L."/>
            <person name="Cooper D."/>
            <person name="Coutinho P.M."/>
            <person name="Couturier J."/>
            <person name="Covert S."/>
            <person name="Cronk Q."/>
            <person name="Cunningham R."/>
            <person name="Davis J."/>
            <person name="Degroeve S."/>
            <person name="Dejardin A."/>
            <person name="Depamphilis C."/>
            <person name="Detter J."/>
            <person name="Dirks B."/>
            <person name="Dubchak I."/>
            <person name="Duplessis S."/>
            <person name="Ehlting J."/>
            <person name="Ellis B."/>
            <person name="Gendler K."/>
            <person name="Goodstein D."/>
            <person name="Gribskov M."/>
            <person name="Grimwood J."/>
            <person name="Groover A."/>
            <person name="Gunter L."/>
            <person name="Hamberger B."/>
            <person name="Heinze B."/>
            <person name="Helariutta Y."/>
            <person name="Henrissat B."/>
            <person name="Holligan D."/>
            <person name="Holt R."/>
            <person name="Huang W."/>
            <person name="Islam-Faridi N."/>
            <person name="Jones S."/>
            <person name="Jones-Rhoades M."/>
            <person name="Jorgensen R."/>
            <person name="Joshi C."/>
            <person name="Kangasjarvi J."/>
            <person name="Karlsson J."/>
            <person name="Kelleher C."/>
            <person name="Kirkpatrick R."/>
            <person name="Kirst M."/>
            <person name="Kohler A."/>
            <person name="Kalluri U."/>
            <person name="Larimer F."/>
            <person name="Leebens-Mack J."/>
            <person name="Leple J.C."/>
            <person name="Locascio P."/>
            <person name="Lou Y."/>
            <person name="Lucas S."/>
            <person name="Martin F."/>
            <person name="Montanini B."/>
            <person name="Napoli C."/>
            <person name="Nelson D.R."/>
            <person name="Nelson C."/>
            <person name="Nieminen K."/>
            <person name="Nilsson O."/>
            <person name="Pereda V."/>
            <person name="Peter G."/>
            <person name="Philippe R."/>
            <person name="Pilate G."/>
            <person name="Poliakov A."/>
            <person name="Razumovskaya J."/>
            <person name="Richardson P."/>
            <person name="Rinaldi C."/>
            <person name="Ritland K."/>
            <person name="Rouze P."/>
            <person name="Ryaboy D."/>
            <person name="Schmutz J."/>
            <person name="Schrader J."/>
            <person name="Segerman B."/>
            <person name="Shin H."/>
            <person name="Siddiqui A."/>
            <person name="Sterky F."/>
            <person name="Terry A."/>
            <person name="Tsai C.J."/>
            <person name="Uberbacher E."/>
            <person name="Unneberg P."/>
            <person name="Vahala J."/>
            <person name="Wall K."/>
            <person name="Wessler S."/>
            <person name="Yang G."/>
            <person name="Yin T."/>
            <person name="Douglas C."/>
            <person name="Marra M."/>
            <person name="Sandberg G."/>
            <person name="Van de Peer Y."/>
            <person name="Rokhsar D."/>
        </authorList>
    </citation>
    <scope>NUCLEOTIDE SEQUENCE [LARGE SCALE GENOMIC DNA]</scope>
    <source>
        <strain evidence="4">cv. Nisqually</strain>
    </source>
</reference>
<feature type="signal peptide" evidence="2">
    <location>
        <begin position="1"/>
        <end position="19"/>
    </location>
</feature>
<evidence type="ECO:0000256" key="2">
    <source>
        <dbReference type="SAM" id="SignalP"/>
    </source>
</evidence>
<dbReference type="EMBL" id="CM009290">
    <property type="protein sequence ID" value="PNT56080.1"/>
    <property type="molecule type" value="Genomic_DNA"/>
</dbReference>
<organism evidence="3 4">
    <name type="scientific">Populus trichocarpa</name>
    <name type="common">Western balsam poplar</name>
    <name type="synonym">Populus balsamifera subsp. trichocarpa</name>
    <dbReference type="NCBI Taxonomy" id="3694"/>
    <lineage>
        <taxon>Eukaryota</taxon>
        <taxon>Viridiplantae</taxon>
        <taxon>Streptophyta</taxon>
        <taxon>Embryophyta</taxon>
        <taxon>Tracheophyta</taxon>
        <taxon>Spermatophyta</taxon>
        <taxon>Magnoliopsida</taxon>
        <taxon>eudicotyledons</taxon>
        <taxon>Gunneridae</taxon>
        <taxon>Pentapetalae</taxon>
        <taxon>rosids</taxon>
        <taxon>fabids</taxon>
        <taxon>Malpighiales</taxon>
        <taxon>Salicaceae</taxon>
        <taxon>Saliceae</taxon>
        <taxon>Populus</taxon>
    </lineage>
</organism>
<protein>
    <recommendedName>
        <fullName evidence="5">Secreted protein</fullName>
    </recommendedName>
</protein>
<feature type="chain" id="PRO_5014431393" description="Secreted protein" evidence="2">
    <location>
        <begin position="20"/>
        <end position="69"/>
    </location>
</feature>
<sequence length="69" mass="8182">MSCGWWFLWLLRGWRLVVGESNWERERKMGLQPTVFFSLVYNNFAHNLVVLFIFRPLHTPVDSALTKLG</sequence>
<gene>
    <name evidence="3" type="ORF">POPTR_001G226300</name>
</gene>
<keyword evidence="1" id="KW-1133">Transmembrane helix</keyword>
<accession>A0A2K2C233</accession>
<evidence type="ECO:0000313" key="4">
    <source>
        <dbReference type="Proteomes" id="UP000006729"/>
    </source>
</evidence>
<evidence type="ECO:0000313" key="3">
    <source>
        <dbReference type="EMBL" id="PNT56080.1"/>
    </source>
</evidence>
<dbReference type="Proteomes" id="UP000006729">
    <property type="component" value="Chromosome 1"/>
</dbReference>
<keyword evidence="1" id="KW-0472">Membrane</keyword>
<dbReference type="InParanoid" id="A0A2K2C233"/>
<name>A0A2K2C233_POPTR</name>